<dbReference type="KEGG" id="sfiy:F0344_00440"/>
<reference evidence="2" key="1">
    <citation type="submission" date="2019-10" db="EMBL/GenBank/DDBJ databases">
        <title>Antimicrobial potential of Antarctic Bacteria.</title>
        <authorList>
            <person name="Benaud N."/>
            <person name="Edwards R.J."/>
            <person name="Ferrari B.C."/>
        </authorList>
    </citation>
    <scope>NUCLEOTIDE SEQUENCE [LARGE SCALE GENOMIC DNA]</scope>
    <source>
        <strain evidence="2">NBSH44</strain>
    </source>
</reference>
<gene>
    <name evidence="1" type="ORF">F0344_00440</name>
</gene>
<keyword evidence="2" id="KW-1185">Reference proteome</keyword>
<name>A0A7G7BD80_9ACTN</name>
<protein>
    <submittedName>
        <fullName evidence="1">Uncharacterized protein</fullName>
    </submittedName>
</protein>
<sequence>MRAGVGAAESGIVEELSHLAVSGDKPGVIAHTGADSMDCSLGLQLTQ</sequence>
<dbReference type="RefSeq" id="WP_185296865.1">
    <property type="nucleotide sequence ID" value="NZ_CP045702.1"/>
</dbReference>
<accession>A0A7G7BD80</accession>
<evidence type="ECO:0000313" key="2">
    <source>
        <dbReference type="Proteomes" id="UP000515307"/>
    </source>
</evidence>
<dbReference type="EMBL" id="CP045702">
    <property type="protein sequence ID" value="QNE73295.1"/>
    <property type="molecule type" value="Genomic_DNA"/>
</dbReference>
<proteinExistence type="predicted"/>
<evidence type="ECO:0000313" key="1">
    <source>
        <dbReference type="EMBL" id="QNE73295.1"/>
    </source>
</evidence>
<organism evidence="1 2">
    <name type="scientific">Streptomyces finlayi</name>
    <dbReference type="NCBI Taxonomy" id="67296"/>
    <lineage>
        <taxon>Bacteria</taxon>
        <taxon>Bacillati</taxon>
        <taxon>Actinomycetota</taxon>
        <taxon>Actinomycetes</taxon>
        <taxon>Kitasatosporales</taxon>
        <taxon>Streptomycetaceae</taxon>
        <taxon>Streptomyces</taxon>
    </lineage>
</organism>
<dbReference type="Proteomes" id="UP000515307">
    <property type="component" value="Chromosome"/>
</dbReference>
<dbReference type="AlphaFoldDB" id="A0A7G7BD80"/>